<feature type="domain" description="BTB" evidence="3">
    <location>
        <begin position="56"/>
        <end position="163"/>
    </location>
</feature>
<dbReference type="PANTHER" id="PTHR11145:SF8">
    <property type="entry name" value="RE57120P"/>
    <property type="match status" value="1"/>
</dbReference>
<name>X6NH57_RETFI</name>
<dbReference type="InterPro" id="IPR045068">
    <property type="entry name" value="BACURD1-3"/>
</dbReference>
<dbReference type="Pfam" id="PF02214">
    <property type="entry name" value="BTB_2"/>
    <property type="match status" value="1"/>
</dbReference>
<evidence type="ECO:0000313" key="4">
    <source>
        <dbReference type="EMBL" id="ETO25064.1"/>
    </source>
</evidence>
<dbReference type="InterPro" id="IPR000210">
    <property type="entry name" value="BTB/POZ_dom"/>
</dbReference>
<evidence type="ECO:0000313" key="5">
    <source>
        <dbReference type="Proteomes" id="UP000023152"/>
    </source>
</evidence>
<evidence type="ECO:0000256" key="2">
    <source>
        <dbReference type="SAM" id="Phobius"/>
    </source>
</evidence>
<dbReference type="EMBL" id="ASPP01008763">
    <property type="protein sequence ID" value="ETO25064.1"/>
    <property type="molecule type" value="Genomic_DNA"/>
</dbReference>
<dbReference type="SUPFAM" id="SSF54695">
    <property type="entry name" value="POZ domain"/>
    <property type="match status" value="1"/>
</dbReference>
<dbReference type="CDD" id="cd18376">
    <property type="entry name" value="BTB_POZ_FIP2-like"/>
    <property type="match status" value="1"/>
</dbReference>
<reference evidence="4 5" key="1">
    <citation type="journal article" date="2013" name="Curr. Biol.">
        <title>The Genome of the Foraminiferan Reticulomyxa filosa.</title>
        <authorList>
            <person name="Glockner G."/>
            <person name="Hulsmann N."/>
            <person name="Schleicher M."/>
            <person name="Noegel A.A."/>
            <person name="Eichinger L."/>
            <person name="Gallinger C."/>
            <person name="Pawlowski J."/>
            <person name="Sierra R."/>
            <person name="Euteneuer U."/>
            <person name="Pillet L."/>
            <person name="Moustafa A."/>
            <person name="Platzer M."/>
            <person name="Groth M."/>
            <person name="Szafranski K."/>
            <person name="Schliwa M."/>
        </authorList>
    </citation>
    <scope>NUCLEOTIDE SEQUENCE [LARGE SCALE GENOMIC DNA]</scope>
</reference>
<dbReference type="InterPro" id="IPR011333">
    <property type="entry name" value="SKP1/BTB/POZ_sf"/>
</dbReference>
<protein>
    <recommendedName>
        <fullName evidence="3">BTB domain-containing protein</fullName>
    </recommendedName>
</protein>
<dbReference type="SMART" id="SM00225">
    <property type="entry name" value="BTB"/>
    <property type="match status" value="1"/>
</dbReference>
<sequence length="204" mass="23349">SGSKYNTKNKGKHKNGSETSPKVGSPVSNEDFDQKNNDSNNGIDYRPNDIYLSSNNRVSVNVGGNLFETTMNTLASDQGSMLSAMFSGRFHMEKDEKGAFFIDRDPTYFRHILNYLRDGIDYIKYGGLMQQNDAILNELLQEAKFYNIRPLVDYITVLLIAFFPLFSSLNFVCAPFFFFFVLVSDYSLSLSLCIYAYVDRCVWW</sequence>
<keyword evidence="2" id="KW-1133">Transmembrane helix</keyword>
<evidence type="ECO:0000256" key="1">
    <source>
        <dbReference type="SAM" id="MobiDB-lite"/>
    </source>
</evidence>
<keyword evidence="5" id="KW-1185">Reference proteome</keyword>
<keyword evidence="2" id="KW-0472">Membrane</keyword>
<feature type="region of interest" description="Disordered" evidence="1">
    <location>
        <begin position="1"/>
        <end position="48"/>
    </location>
</feature>
<evidence type="ECO:0000259" key="3">
    <source>
        <dbReference type="SMART" id="SM00225"/>
    </source>
</evidence>
<dbReference type="PANTHER" id="PTHR11145">
    <property type="entry name" value="BTB/POZ DOMAIN-CONTAINING ADAPTER FOR CUL3-MEDIATED RHOA DEGRADATION PROTEIN FAMILY MEMBER"/>
    <property type="match status" value="1"/>
</dbReference>
<dbReference type="Proteomes" id="UP000023152">
    <property type="component" value="Unassembled WGS sequence"/>
</dbReference>
<feature type="non-terminal residue" evidence="4">
    <location>
        <position position="1"/>
    </location>
</feature>
<feature type="transmembrane region" description="Helical" evidence="2">
    <location>
        <begin position="177"/>
        <end position="198"/>
    </location>
</feature>
<dbReference type="Gene3D" id="3.30.710.10">
    <property type="entry name" value="Potassium Channel Kv1.1, Chain A"/>
    <property type="match status" value="1"/>
</dbReference>
<gene>
    <name evidence="4" type="ORF">RFI_12080</name>
</gene>
<feature type="transmembrane region" description="Helical" evidence="2">
    <location>
        <begin position="151"/>
        <end position="171"/>
    </location>
</feature>
<comment type="caution">
    <text evidence="4">The sequence shown here is derived from an EMBL/GenBank/DDBJ whole genome shotgun (WGS) entry which is preliminary data.</text>
</comment>
<organism evidence="4 5">
    <name type="scientific">Reticulomyxa filosa</name>
    <dbReference type="NCBI Taxonomy" id="46433"/>
    <lineage>
        <taxon>Eukaryota</taxon>
        <taxon>Sar</taxon>
        <taxon>Rhizaria</taxon>
        <taxon>Retaria</taxon>
        <taxon>Foraminifera</taxon>
        <taxon>Monothalamids</taxon>
        <taxon>Reticulomyxidae</taxon>
        <taxon>Reticulomyxa</taxon>
    </lineage>
</organism>
<dbReference type="OrthoDB" id="2414723at2759"/>
<dbReference type="GO" id="GO:0051260">
    <property type="term" value="P:protein homooligomerization"/>
    <property type="evidence" value="ECO:0007669"/>
    <property type="project" value="InterPro"/>
</dbReference>
<dbReference type="AlphaFoldDB" id="X6NH57"/>
<dbReference type="InterPro" id="IPR003131">
    <property type="entry name" value="T1-type_BTB"/>
</dbReference>
<keyword evidence="2" id="KW-0812">Transmembrane</keyword>
<accession>X6NH57</accession>
<feature type="compositionally biased region" description="Polar residues" evidence="1">
    <location>
        <begin position="17"/>
        <end position="28"/>
    </location>
</feature>
<proteinExistence type="predicted"/>